<feature type="domain" description="RRM" evidence="2">
    <location>
        <begin position="46"/>
        <end position="123"/>
    </location>
</feature>
<dbReference type="OrthoDB" id="439808at2759"/>
<dbReference type="Pfam" id="PF00076">
    <property type="entry name" value="RRM_1"/>
    <property type="match status" value="1"/>
</dbReference>
<dbReference type="SUPFAM" id="SSF54928">
    <property type="entry name" value="RNA-binding domain, RBD"/>
    <property type="match status" value="1"/>
</dbReference>
<dbReference type="AlphaFoldDB" id="A0A9N8Z4X4"/>
<proteinExistence type="predicted"/>
<sequence>MVQVQLKILIINYLKKYKKSIRPAISTRSPFITNFTSILSRSFVSKTIYVANIPWGVNEQMLRDLGTKYGEVASVRLPMDFEGRPRGFGFIEYNDEEVAQKALESINGYEYEGRQLRAEEASGPQWDRRRYGDE</sequence>
<keyword evidence="1" id="KW-0694">RNA-binding</keyword>
<evidence type="ECO:0000256" key="1">
    <source>
        <dbReference type="PROSITE-ProRule" id="PRU00176"/>
    </source>
</evidence>
<reference evidence="3" key="1">
    <citation type="submission" date="2021-06" db="EMBL/GenBank/DDBJ databases">
        <authorList>
            <person name="Kallberg Y."/>
            <person name="Tangrot J."/>
            <person name="Rosling A."/>
        </authorList>
    </citation>
    <scope>NUCLEOTIDE SEQUENCE</scope>
    <source>
        <strain evidence="3">UK204</strain>
    </source>
</reference>
<keyword evidence="4" id="KW-1185">Reference proteome</keyword>
<protein>
    <submittedName>
        <fullName evidence="3">15981_t:CDS:1</fullName>
    </submittedName>
</protein>
<comment type="caution">
    <text evidence="3">The sequence shown here is derived from an EMBL/GenBank/DDBJ whole genome shotgun (WGS) entry which is preliminary data.</text>
</comment>
<dbReference type="PANTHER" id="PTHR15241:SF304">
    <property type="entry name" value="RRM DOMAIN-CONTAINING PROTEIN"/>
    <property type="match status" value="1"/>
</dbReference>
<dbReference type="Gene3D" id="3.30.70.330">
    <property type="match status" value="1"/>
</dbReference>
<dbReference type="InterPro" id="IPR012677">
    <property type="entry name" value="Nucleotide-bd_a/b_plait_sf"/>
</dbReference>
<dbReference type="Proteomes" id="UP000789570">
    <property type="component" value="Unassembled WGS sequence"/>
</dbReference>
<dbReference type="PROSITE" id="PS50102">
    <property type="entry name" value="RRM"/>
    <property type="match status" value="1"/>
</dbReference>
<evidence type="ECO:0000313" key="4">
    <source>
        <dbReference type="Proteomes" id="UP000789570"/>
    </source>
</evidence>
<dbReference type="EMBL" id="CAJVPQ010000278">
    <property type="protein sequence ID" value="CAG8465968.1"/>
    <property type="molecule type" value="Genomic_DNA"/>
</dbReference>
<dbReference type="InterPro" id="IPR035979">
    <property type="entry name" value="RBD_domain_sf"/>
</dbReference>
<evidence type="ECO:0000259" key="2">
    <source>
        <dbReference type="PROSITE" id="PS50102"/>
    </source>
</evidence>
<evidence type="ECO:0000313" key="3">
    <source>
        <dbReference type="EMBL" id="CAG8465968.1"/>
    </source>
</evidence>
<dbReference type="PANTHER" id="PTHR15241">
    <property type="entry name" value="TRANSFORMER-2-RELATED"/>
    <property type="match status" value="1"/>
</dbReference>
<dbReference type="InterPro" id="IPR000504">
    <property type="entry name" value="RRM_dom"/>
</dbReference>
<gene>
    <name evidence="3" type="ORF">FCALED_LOCUS1980</name>
</gene>
<accession>A0A9N8Z4X4</accession>
<dbReference type="GO" id="GO:0003723">
    <property type="term" value="F:RNA binding"/>
    <property type="evidence" value="ECO:0007669"/>
    <property type="project" value="UniProtKB-UniRule"/>
</dbReference>
<dbReference type="SMART" id="SM00360">
    <property type="entry name" value="RRM"/>
    <property type="match status" value="1"/>
</dbReference>
<name>A0A9N8Z4X4_9GLOM</name>
<organism evidence="3 4">
    <name type="scientific">Funneliformis caledonium</name>
    <dbReference type="NCBI Taxonomy" id="1117310"/>
    <lineage>
        <taxon>Eukaryota</taxon>
        <taxon>Fungi</taxon>
        <taxon>Fungi incertae sedis</taxon>
        <taxon>Mucoromycota</taxon>
        <taxon>Glomeromycotina</taxon>
        <taxon>Glomeromycetes</taxon>
        <taxon>Glomerales</taxon>
        <taxon>Glomeraceae</taxon>
        <taxon>Funneliformis</taxon>
    </lineage>
</organism>